<dbReference type="AlphaFoldDB" id="L1LAC0"/>
<feature type="signal peptide" evidence="1">
    <location>
        <begin position="1"/>
        <end position="18"/>
    </location>
</feature>
<dbReference type="GeneID" id="15805110"/>
<dbReference type="RefSeq" id="XP_004831869.1">
    <property type="nucleotide sequence ID" value="XM_004831812.1"/>
</dbReference>
<dbReference type="Proteomes" id="UP000031512">
    <property type="component" value="Unassembled WGS sequence"/>
</dbReference>
<feature type="chain" id="PRO_5003952376" evidence="1">
    <location>
        <begin position="19"/>
        <end position="160"/>
    </location>
</feature>
<name>L1LAC0_THEEQ</name>
<proteinExistence type="predicted"/>
<dbReference type="EMBL" id="ACOU01000007">
    <property type="protein sequence ID" value="EKX72417.1"/>
    <property type="molecule type" value="Genomic_DNA"/>
</dbReference>
<organism evidence="2 3">
    <name type="scientific">Theileria equi strain WA</name>
    <dbReference type="NCBI Taxonomy" id="1537102"/>
    <lineage>
        <taxon>Eukaryota</taxon>
        <taxon>Sar</taxon>
        <taxon>Alveolata</taxon>
        <taxon>Apicomplexa</taxon>
        <taxon>Aconoidasida</taxon>
        <taxon>Piroplasmida</taxon>
        <taxon>Theileriidae</taxon>
        <taxon>Theileria</taxon>
    </lineage>
</organism>
<evidence type="ECO:0000256" key="1">
    <source>
        <dbReference type="SAM" id="SignalP"/>
    </source>
</evidence>
<keyword evidence="3" id="KW-1185">Reference proteome</keyword>
<reference evidence="2 3" key="1">
    <citation type="journal article" date="2012" name="BMC Genomics">
        <title>Comparative genomic analysis and phylogenetic position of Theileria equi.</title>
        <authorList>
            <person name="Kappmeyer L.S."/>
            <person name="Thiagarajan M."/>
            <person name="Herndon D.R."/>
            <person name="Ramsay J.D."/>
            <person name="Caler E."/>
            <person name="Djikeng A."/>
            <person name="Gillespie J.J."/>
            <person name="Lau A.O."/>
            <person name="Roalson E.H."/>
            <person name="Silva J.C."/>
            <person name="Silva M.G."/>
            <person name="Suarez C.E."/>
            <person name="Ueti M.W."/>
            <person name="Nene V.M."/>
            <person name="Mealey R.H."/>
            <person name="Knowles D.P."/>
            <person name="Brayton K.A."/>
        </authorList>
    </citation>
    <scope>NUCLEOTIDE SEQUENCE [LARGE SCALE GENOMIC DNA]</scope>
    <source>
        <strain evidence="2 3">WA</strain>
    </source>
</reference>
<sequence length="160" mass="17955">MRVLAVLWTLCLARFCSARFYTGRLNSGGNTPIYLITPFILDLAVPNEDLVDVSARDMGEVVYRRYSPREGGRIDAIVDSDMAVWSTGADEECAFVKSYGDGQHTLLTICVHDGINGYSFRYFVKNEKWVPVSKKEFAASLGEMLDKCSSYEIPKELLGY</sequence>
<evidence type="ECO:0000313" key="2">
    <source>
        <dbReference type="EMBL" id="EKX72417.1"/>
    </source>
</evidence>
<evidence type="ECO:0000313" key="3">
    <source>
        <dbReference type="Proteomes" id="UP000031512"/>
    </source>
</evidence>
<comment type="caution">
    <text evidence="2">The sequence shown here is derived from an EMBL/GenBank/DDBJ whole genome shotgun (WGS) entry which is preliminary data.</text>
</comment>
<dbReference type="VEuPathDB" id="PiroplasmaDB:BEWA_048840"/>
<accession>L1LAC0</accession>
<keyword evidence="1" id="KW-0732">Signal</keyword>
<dbReference type="KEGG" id="beq:BEWA_048840"/>
<gene>
    <name evidence="2" type="ORF">BEWA_048840</name>
</gene>
<protein>
    <submittedName>
        <fullName evidence="2">Signal peptide containing protein</fullName>
    </submittedName>
</protein>
<dbReference type="OrthoDB" id="363084at2759"/>